<keyword evidence="1" id="KW-1133">Transmembrane helix</keyword>
<dbReference type="InterPro" id="IPR000326">
    <property type="entry name" value="PAP2/HPO"/>
</dbReference>
<keyword evidence="1" id="KW-0812">Transmembrane</keyword>
<feature type="transmembrane region" description="Helical" evidence="1">
    <location>
        <begin position="91"/>
        <end position="111"/>
    </location>
</feature>
<protein>
    <submittedName>
        <fullName evidence="3">Undecaprenyl-diphosphatase</fullName>
    </submittedName>
</protein>
<dbReference type="Pfam" id="PF01569">
    <property type="entry name" value="PAP2"/>
    <property type="match status" value="1"/>
</dbReference>
<dbReference type="EMBL" id="FNCK01000002">
    <property type="protein sequence ID" value="SDF96310.1"/>
    <property type="molecule type" value="Genomic_DNA"/>
</dbReference>
<evidence type="ECO:0000259" key="2">
    <source>
        <dbReference type="SMART" id="SM00014"/>
    </source>
</evidence>
<dbReference type="AlphaFoldDB" id="A0A1G7QFD6"/>
<dbReference type="Gene3D" id="1.20.144.10">
    <property type="entry name" value="Phosphatidic acid phosphatase type 2/haloperoxidase"/>
    <property type="match status" value="2"/>
</dbReference>
<dbReference type="Proteomes" id="UP000199708">
    <property type="component" value="Unassembled WGS sequence"/>
</dbReference>
<dbReference type="OrthoDB" id="9789113at2"/>
<accession>A0A1G7QFD6</accession>
<name>A0A1G7QFD6_9LACT</name>
<sequence length="209" mass="24267">MNKKIIRKVTSAYFLFAALSMLFVHLGLEIKENDLVTFDTTIQNWVRNHHSPVLDHIMLFITHSSSALPVLIIFAFIVYQLYRQKLFDKMRFILVTIPGTMIINTLLKLIFQRNRPDLINLLVEEKFYSFPSGHAMISSTAVFAIIVLFWQSKHFYKIMAVGILYTFFVGYSRIYLGVHYPSDIIGGWIISFAWVILAQKLLLTNNVIE</sequence>
<dbReference type="SMART" id="SM00014">
    <property type="entry name" value="acidPPc"/>
    <property type="match status" value="1"/>
</dbReference>
<dbReference type="CDD" id="cd03392">
    <property type="entry name" value="PAP2_like_2"/>
    <property type="match status" value="1"/>
</dbReference>
<dbReference type="InterPro" id="IPR036938">
    <property type="entry name" value="PAP2/HPO_sf"/>
</dbReference>
<keyword evidence="4" id="KW-1185">Reference proteome</keyword>
<feature type="transmembrane region" description="Helical" evidence="1">
    <location>
        <begin position="12"/>
        <end position="28"/>
    </location>
</feature>
<feature type="domain" description="Phosphatidic acid phosphatase type 2/haloperoxidase" evidence="2">
    <location>
        <begin position="89"/>
        <end position="199"/>
    </location>
</feature>
<evidence type="ECO:0000313" key="4">
    <source>
        <dbReference type="Proteomes" id="UP000199708"/>
    </source>
</evidence>
<proteinExistence type="predicted"/>
<evidence type="ECO:0000256" key="1">
    <source>
        <dbReference type="SAM" id="Phobius"/>
    </source>
</evidence>
<feature type="transmembrane region" description="Helical" evidence="1">
    <location>
        <begin position="131"/>
        <end position="151"/>
    </location>
</feature>
<feature type="transmembrane region" description="Helical" evidence="1">
    <location>
        <begin position="57"/>
        <end position="79"/>
    </location>
</feature>
<organism evidence="3 4">
    <name type="scientific">Facklamia miroungae</name>
    <dbReference type="NCBI Taxonomy" id="120956"/>
    <lineage>
        <taxon>Bacteria</taxon>
        <taxon>Bacillati</taxon>
        <taxon>Bacillota</taxon>
        <taxon>Bacilli</taxon>
        <taxon>Lactobacillales</taxon>
        <taxon>Aerococcaceae</taxon>
        <taxon>Facklamia</taxon>
    </lineage>
</organism>
<dbReference type="RefSeq" id="WP_090289147.1">
    <property type="nucleotide sequence ID" value="NZ_FNCK01000002.1"/>
</dbReference>
<dbReference type="PANTHER" id="PTHR14969:SF13">
    <property type="entry name" value="AT30094P"/>
    <property type="match status" value="1"/>
</dbReference>
<dbReference type="STRING" id="120956.SAMN05421791_10251"/>
<feature type="transmembrane region" description="Helical" evidence="1">
    <location>
        <begin position="158"/>
        <end position="178"/>
    </location>
</feature>
<feature type="transmembrane region" description="Helical" evidence="1">
    <location>
        <begin position="184"/>
        <end position="203"/>
    </location>
</feature>
<evidence type="ECO:0000313" key="3">
    <source>
        <dbReference type="EMBL" id="SDF96310.1"/>
    </source>
</evidence>
<dbReference type="PANTHER" id="PTHR14969">
    <property type="entry name" value="SPHINGOSINE-1-PHOSPHATE PHOSPHOHYDROLASE"/>
    <property type="match status" value="1"/>
</dbReference>
<gene>
    <name evidence="3" type="ORF">SAMN05421791_10251</name>
</gene>
<keyword evidence="1" id="KW-0472">Membrane</keyword>
<reference evidence="3 4" key="1">
    <citation type="submission" date="2016-10" db="EMBL/GenBank/DDBJ databases">
        <authorList>
            <person name="de Groot N.N."/>
        </authorList>
    </citation>
    <scope>NUCLEOTIDE SEQUENCE [LARGE SCALE GENOMIC DNA]</scope>
    <source>
        <strain evidence="3 4">ATCC BAA-466</strain>
    </source>
</reference>
<dbReference type="SUPFAM" id="SSF48317">
    <property type="entry name" value="Acid phosphatase/Vanadium-dependent haloperoxidase"/>
    <property type="match status" value="1"/>
</dbReference>